<evidence type="ECO:0000256" key="11">
    <source>
        <dbReference type="SAM" id="Phobius"/>
    </source>
</evidence>
<gene>
    <name evidence="12" type="ORF">BRM3_13005</name>
</gene>
<sequence length="138" mass="14839">MRTTSRIFLILMVFFLVVACAYGIVTSRYELLGLEPMGFAAILMAGGMSGMISAVTGINARRHPDRPEDDESAPVSADAGIQGSFAPYSWWPLWTAIAAAMVFLGVAAGWWISGLGAVVAIYGITGWVMEFNRGTYAH</sequence>
<keyword evidence="7 11" id="KW-1133">Transmembrane helix</keyword>
<evidence type="ECO:0000256" key="1">
    <source>
        <dbReference type="ARBA" id="ARBA00002536"/>
    </source>
</evidence>
<protein>
    <recommendedName>
        <fullName evidence="10">Cytochrome c oxidase polypeptide 4</fullName>
        <ecNumber evidence="10">7.1.1.9</ecNumber>
    </recommendedName>
    <alternativeName>
        <fullName evidence="10">Cytochrome aa3 subunit 4</fullName>
    </alternativeName>
    <alternativeName>
        <fullName evidence="10">Cytochrome c oxidase polypeptide IV</fullName>
    </alternativeName>
</protein>
<dbReference type="PROSITE" id="PS51257">
    <property type="entry name" value="PROKAR_LIPOPROTEIN"/>
    <property type="match status" value="1"/>
</dbReference>
<dbReference type="Proteomes" id="UP001164305">
    <property type="component" value="Chromosome"/>
</dbReference>
<comment type="similarity">
    <text evidence="3 10">Belongs to the cytochrome c oxidase bacterial subunit CtaF family.</text>
</comment>
<accession>A0ABY6G1F1</accession>
<evidence type="ECO:0000256" key="10">
    <source>
        <dbReference type="PIRNR" id="PIRNR017385"/>
    </source>
</evidence>
<evidence type="ECO:0000256" key="7">
    <source>
        <dbReference type="ARBA" id="ARBA00022989"/>
    </source>
</evidence>
<comment type="function">
    <text evidence="1 10">Part of cytochrome c oxidase, its function is unknown.</text>
</comment>
<evidence type="ECO:0000256" key="9">
    <source>
        <dbReference type="ARBA" id="ARBA00047816"/>
    </source>
</evidence>
<keyword evidence="4 10" id="KW-1003">Cell membrane</keyword>
<organism evidence="12 13">
    <name type="scientific">Brachybacterium huguangmaarense</name>
    <dbReference type="NCBI Taxonomy" id="1652028"/>
    <lineage>
        <taxon>Bacteria</taxon>
        <taxon>Bacillati</taxon>
        <taxon>Actinomycetota</taxon>
        <taxon>Actinomycetes</taxon>
        <taxon>Micrococcales</taxon>
        <taxon>Dermabacteraceae</taxon>
        <taxon>Brachybacterium</taxon>
    </lineage>
</organism>
<keyword evidence="13" id="KW-1185">Reference proteome</keyword>
<evidence type="ECO:0000256" key="6">
    <source>
        <dbReference type="ARBA" id="ARBA00022967"/>
    </source>
</evidence>
<dbReference type="PIRSF" id="PIRSF017385">
    <property type="entry name" value="CtaF"/>
    <property type="match status" value="1"/>
</dbReference>
<keyword evidence="8 10" id="KW-0472">Membrane</keyword>
<comment type="subunit">
    <text evidence="10">Associates with subunits I, II and III to form cytochrome c oxidase.</text>
</comment>
<name>A0ABY6G1F1_9MICO</name>
<dbReference type="InterPro" id="IPR021050">
    <property type="entry name" value="Cyt_c_oxidase_su4_actinobac"/>
</dbReference>
<feature type="transmembrane region" description="Helical" evidence="11">
    <location>
        <begin position="37"/>
        <end position="58"/>
    </location>
</feature>
<evidence type="ECO:0000256" key="5">
    <source>
        <dbReference type="ARBA" id="ARBA00022692"/>
    </source>
</evidence>
<feature type="transmembrane region" description="Helical" evidence="11">
    <location>
        <begin position="7"/>
        <end position="25"/>
    </location>
</feature>
<dbReference type="Pfam" id="PF12270">
    <property type="entry name" value="Cyt_c_ox_IV"/>
    <property type="match status" value="1"/>
</dbReference>
<dbReference type="EMBL" id="CP107020">
    <property type="protein sequence ID" value="UYG16513.1"/>
    <property type="molecule type" value="Genomic_DNA"/>
</dbReference>
<comment type="subcellular location">
    <subcellularLocation>
        <location evidence="2">Cell membrane</location>
        <topology evidence="2">Multi-pass membrane protein</topology>
    </subcellularLocation>
</comment>
<feature type="transmembrane region" description="Helical" evidence="11">
    <location>
        <begin position="91"/>
        <end position="124"/>
    </location>
</feature>
<evidence type="ECO:0000256" key="4">
    <source>
        <dbReference type="ARBA" id="ARBA00022475"/>
    </source>
</evidence>
<reference evidence="12" key="1">
    <citation type="submission" date="2022-10" db="EMBL/GenBank/DDBJ databases">
        <title>Whole-Genome Sequencing of Brachybacterium huguangmaarense BRM-3, Isolated from Betula schmidtii.</title>
        <authorList>
            <person name="Haam D."/>
        </authorList>
    </citation>
    <scope>NUCLEOTIDE SEQUENCE</scope>
    <source>
        <strain evidence="12">BRM-3</strain>
    </source>
</reference>
<dbReference type="EC" id="7.1.1.9" evidence="10"/>
<proteinExistence type="inferred from homology"/>
<evidence type="ECO:0000313" key="12">
    <source>
        <dbReference type="EMBL" id="UYG16513.1"/>
    </source>
</evidence>
<keyword evidence="5 11" id="KW-0812">Transmembrane</keyword>
<evidence type="ECO:0000313" key="13">
    <source>
        <dbReference type="Proteomes" id="UP001164305"/>
    </source>
</evidence>
<comment type="catalytic activity">
    <reaction evidence="9 10">
        <text>4 Fe(II)-[cytochrome c] + O2 + 8 H(+)(in) = 4 Fe(III)-[cytochrome c] + 2 H2O + 4 H(+)(out)</text>
        <dbReference type="Rhea" id="RHEA:11436"/>
        <dbReference type="Rhea" id="RHEA-COMP:10350"/>
        <dbReference type="Rhea" id="RHEA-COMP:14399"/>
        <dbReference type="ChEBI" id="CHEBI:15377"/>
        <dbReference type="ChEBI" id="CHEBI:15378"/>
        <dbReference type="ChEBI" id="CHEBI:15379"/>
        <dbReference type="ChEBI" id="CHEBI:29033"/>
        <dbReference type="ChEBI" id="CHEBI:29034"/>
        <dbReference type="EC" id="7.1.1.9"/>
    </reaction>
</comment>
<evidence type="ECO:0000256" key="2">
    <source>
        <dbReference type="ARBA" id="ARBA00004651"/>
    </source>
</evidence>
<evidence type="ECO:0000256" key="3">
    <source>
        <dbReference type="ARBA" id="ARBA00006870"/>
    </source>
</evidence>
<keyword evidence="6 10" id="KW-1278">Translocase</keyword>
<dbReference type="RefSeq" id="WP_263593726.1">
    <property type="nucleotide sequence ID" value="NZ_CP107020.1"/>
</dbReference>
<evidence type="ECO:0000256" key="8">
    <source>
        <dbReference type="ARBA" id="ARBA00023136"/>
    </source>
</evidence>